<accession>A0A9P9DVG5</accession>
<evidence type="ECO:0000256" key="1">
    <source>
        <dbReference type="SAM" id="MobiDB-lite"/>
    </source>
</evidence>
<feature type="compositionally biased region" description="Basic residues" evidence="1">
    <location>
        <begin position="107"/>
        <end position="120"/>
    </location>
</feature>
<feature type="region of interest" description="Disordered" evidence="1">
    <location>
        <begin position="196"/>
        <end position="216"/>
    </location>
</feature>
<evidence type="ECO:0000313" key="2">
    <source>
        <dbReference type="EMBL" id="KAH7125276.1"/>
    </source>
</evidence>
<dbReference type="EMBL" id="JAGMWT010000007">
    <property type="protein sequence ID" value="KAH7125276.1"/>
    <property type="molecule type" value="Genomic_DNA"/>
</dbReference>
<evidence type="ECO:0000313" key="3">
    <source>
        <dbReference type="Proteomes" id="UP000700596"/>
    </source>
</evidence>
<feature type="compositionally biased region" description="Low complexity" evidence="1">
    <location>
        <begin position="242"/>
        <end position="252"/>
    </location>
</feature>
<feature type="compositionally biased region" description="Basic and acidic residues" evidence="1">
    <location>
        <begin position="201"/>
        <end position="215"/>
    </location>
</feature>
<feature type="region of interest" description="Disordered" evidence="1">
    <location>
        <begin position="233"/>
        <end position="252"/>
    </location>
</feature>
<sequence length="252" mass="27915">MDKFPRLYRSGHAHKLQYSTHIHTYNITVSQRPTLTGEGHGHGHDNTPGPPPRSKTKTQEIQGIASHIHSAISEQDGPDEIPTNRRGNQSRYEAREMRCATSNGSPKRGRAHCTAHPTTTKHRQLILKLLKGDDGVELSHSRASSSISQSQSQCPSLLLAATIHAIQHLPAPISRLPNKQIQHDTAQPLTTHIISQTLMPSEERREQGQERRRAVTDNARPRIIYIAALWKASEHETEDDGAAAGAGETDYD</sequence>
<dbReference type="AlphaFoldDB" id="A0A9P9DVG5"/>
<feature type="region of interest" description="Disordered" evidence="1">
    <location>
        <begin position="32"/>
        <end position="59"/>
    </location>
</feature>
<dbReference type="Proteomes" id="UP000700596">
    <property type="component" value="Unassembled WGS sequence"/>
</dbReference>
<protein>
    <submittedName>
        <fullName evidence="2">Uncharacterized protein</fullName>
    </submittedName>
</protein>
<reference evidence="2" key="1">
    <citation type="journal article" date="2021" name="Nat. Commun.">
        <title>Genetic determinants of endophytism in the Arabidopsis root mycobiome.</title>
        <authorList>
            <person name="Mesny F."/>
            <person name="Miyauchi S."/>
            <person name="Thiergart T."/>
            <person name="Pickel B."/>
            <person name="Atanasova L."/>
            <person name="Karlsson M."/>
            <person name="Huettel B."/>
            <person name="Barry K.W."/>
            <person name="Haridas S."/>
            <person name="Chen C."/>
            <person name="Bauer D."/>
            <person name="Andreopoulos W."/>
            <person name="Pangilinan J."/>
            <person name="LaButti K."/>
            <person name="Riley R."/>
            <person name="Lipzen A."/>
            <person name="Clum A."/>
            <person name="Drula E."/>
            <person name="Henrissat B."/>
            <person name="Kohler A."/>
            <person name="Grigoriev I.V."/>
            <person name="Martin F.M."/>
            <person name="Hacquard S."/>
        </authorList>
    </citation>
    <scope>NUCLEOTIDE SEQUENCE</scope>
    <source>
        <strain evidence="2">MPI-CAGE-CH-0243</strain>
    </source>
</reference>
<comment type="caution">
    <text evidence="2">The sequence shown here is derived from an EMBL/GenBank/DDBJ whole genome shotgun (WGS) entry which is preliminary data.</text>
</comment>
<gene>
    <name evidence="2" type="ORF">B0J11DRAFT_506128</name>
</gene>
<keyword evidence="3" id="KW-1185">Reference proteome</keyword>
<proteinExistence type="predicted"/>
<organism evidence="2 3">
    <name type="scientific">Dendryphion nanum</name>
    <dbReference type="NCBI Taxonomy" id="256645"/>
    <lineage>
        <taxon>Eukaryota</taxon>
        <taxon>Fungi</taxon>
        <taxon>Dikarya</taxon>
        <taxon>Ascomycota</taxon>
        <taxon>Pezizomycotina</taxon>
        <taxon>Dothideomycetes</taxon>
        <taxon>Pleosporomycetidae</taxon>
        <taxon>Pleosporales</taxon>
        <taxon>Torulaceae</taxon>
        <taxon>Dendryphion</taxon>
    </lineage>
</organism>
<name>A0A9P9DVG5_9PLEO</name>
<feature type="region of interest" description="Disordered" evidence="1">
    <location>
        <begin position="99"/>
        <end position="120"/>
    </location>
</feature>